<organism evidence="1 2">
    <name type="scientific">Pseudomonas fluvialis</name>
    <dbReference type="NCBI Taxonomy" id="1793966"/>
    <lineage>
        <taxon>Bacteria</taxon>
        <taxon>Pseudomonadati</taxon>
        <taxon>Pseudomonadota</taxon>
        <taxon>Gammaproteobacteria</taxon>
        <taxon>Pseudomonadales</taxon>
        <taxon>Pseudomonadaceae</taxon>
        <taxon>Pseudomonas</taxon>
    </lineage>
</organism>
<sequence>MKLVELRELALNSEIAELALISLEGGTYVLEAKVGGRQRPVKDEQGRVLHLRSVEHARDLLKEVPPVPFYLVHAEVHDQMCGMPPAASEPLRVAISLNSAW</sequence>
<keyword evidence="2" id="KW-1185">Reference proteome</keyword>
<protein>
    <recommendedName>
        <fullName evidence="3">Cation transporter</fullName>
    </recommendedName>
</protein>
<evidence type="ECO:0000313" key="2">
    <source>
        <dbReference type="Proteomes" id="UP000557193"/>
    </source>
</evidence>
<evidence type="ECO:0000313" key="1">
    <source>
        <dbReference type="EMBL" id="MBB6342417.1"/>
    </source>
</evidence>
<accession>A0A7X0BT80</accession>
<name>A0A7X0BT80_9PSED</name>
<reference evidence="1 2" key="1">
    <citation type="submission" date="2020-08" db="EMBL/GenBank/DDBJ databases">
        <title>Functional genomics of gut bacteria from endangered species of beetles.</title>
        <authorList>
            <person name="Carlos-Shanley C."/>
        </authorList>
    </citation>
    <scope>NUCLEOTIDE SEQUENCE [LARGE SCALE GENOMIC DNA]</scope>
    <source>
        <strain evidence="1 2">S00202</strain>
    </source>
</reference>
<dbReference type="Proteomes" id="UP000557193">
    <property type="component" value="Unassembled WGS sequence"/>
</dbReference>
<comment type="caution">
    <text evidence="1">The sequence shown here is derived from an EMBL/GenBank/DDBJ whole genome shotgun (WGS) entry which is preliminary data.</text>
</comment>
<gene>
    <name evidence="1" type="ORF">HNP49_002599</name>
</gene>
<dbReference type="AlphaFoldDB" id="A0A7X0BT80"/>
<dbReference type="Pfam" id="PF20090">
    <property type="entry name" value="DUF6482"/>
    <property type="match status" value="1"/>
</dbReference>
<dbReference type="EMBL" id="JACHLL010000004">
    <property type="protein sequence ID" value="MBB6342417.1"/>
    <property type="molecule type" value="Genomic_DNA"/>
</dbReference>
<proteinExistence type="predicted"/>
<dbReference type="InterPro" id="IPR045508">
    <property type="entry name" value="DUF6482"/>
</dbReference>
<evidence type="ECO:0008006" key="3">
    <source>
        <dbReference type="Google" id="ProtNLM"/>
    </source>
</evidence>
<dbReference type="RefSeq" id="WP_184683885.1">
    <property type="nucleotide sequence ID" value="NZ_JACHLL010000004.1"/>
</dbReference>